<sequence length="716" mass="81714">MIGDYNVTIYLPSYPSAKGYALGFKTTQHPSFVGWSGGKRHTRIHKSEHRPLLTFNQSLFSPPSISLPYLNSDQNAVKLLLFRRFLIGEICRIYKWVFFFFAMGAVGDEHVEMGDVSDYELSHHVREALKSVLLGDTDEYDQIIGNMHHNMRLVPDEVAMLVTILRALSGAVSYIDVVHHRSLLSSICGMSLWNYGPDVMDALVELVVALATSSGKYVDLCLDMLVSNFIPPYNFLEILKQPRGLAKKDQVLSRIHCALKGIADLVPLAPSRLEQIVRERVPNVFSKEAQIVVYVENMLMLQSGDMGELVGNSMIFELVNRLIDLDVEIGWDEILLDDPSKGIFEMELDDMARPVDETEIDMDEPQREYSGRKVLWGNVVAQKLDTLMVLTFDHLQSCFKNGRLPQVFEALLQSFQSTVLNAYKSKFAQFVMFYACSLDPEDCGTQFVSRLVEIFKSTIYPQDWRMSAVSYLASYLSRAKFLSASYVTIVLESLVDWCNKYCENHSGGEINPKNHRVFYAGCQAIMYVLCFRMRSILAFPRLKSQLFNMPLDRVLKHAFNPLEVCLPSIVEEFLSQAKAAGLFHVEGTFVFHDLLESELSRAFGGFERLDLFFPFDPYLLKKSDRFIRPNFIYWSMVRTTYDDDDDDEGISEEEEEVDDGVSNGRGPMSYDDDDEFDLNMSKMSITPRNTFMFGNKDNPRMQMPSRIRPSTSPESL</sequence>
<accession>A0ACB8Z0H6</accession>
<protein>
    <submittedName>
        <fullName evidence="1">Uncharacterized protein</fullName>
    </submittedName>
</protein>
<dbReference type="Proteomes" id="UP001055811">
    <property type="component" value="Linkage Group LG09"/>
</dbReference>
<proteinExistence type="predicted"/>
<gene>
    <name evidence="1" type="ORF">L2E82_49290</name>
</gene>
<name>A0ACB8Z0H6_CICIN</name>
<reference evidence="2" key="1">
    <citation type="journal article" date="2022" name="Mol. Ecol. Resour.">
        <title>The genomes of chicory, endive, great burdock and yacon provide insights into Asteraceae palaeo-polyploidization history and plant inulin production.</title>
        <authorList>
            <person name="Fan W."/>
            <person name="Wang S."/>
            <person name="Wang H."/>
            <person name="Wang A."/>
            <person name="Jiang F."/>
            <person name="Liu H."/>
            <person name="Zhao H."/>
            <person name="Xu D."/>
            <person name="Zhang Y."/>
        </authorList>
    </citation>
    <scope>NUCLEOTIDE SEQUENCE [LARGE SCALE GENOMIC DNA]</scope>
    <source>
        <strain evidence="2">cv. Punajuju</strain>
    </source>
</reference>
<comment type="caution">
    <text evidence="1">The sequence shown here is derived from an EMBL/GenBank/DDBJ whole genome shotgun (WGS) entry which is preliminary data.</text>
</comment>
<evidence type="ECO:0000313" key="1">
    <source>
        <dbReference type="EMBL" id="KAI3691073.1"/>
    </source>
</evidence>
<keyword evidence="2" id="KW-1185">Reference proteome</keyword>
<dbReference type="EMBL" id="CM042017">
    <property type="protein sequence ID" value="KAI3691073.1"/>
    <property type="molecule type" value="Genomic_DNA"/>
</dbReference>
<organism evidence="1 2">
    <name type="scientific">Cichorium intybus</name>
    <name type="common">Chicory</name>
    <dbReference type="NCBI Taxonomy" id="13427"/>
    <lineage>
        <taxon>Eukaryota</taxon>
        <taxon>Viridiplantae</taxon>
        <taxon>Streptophyta</taxon>
        <taxon>Embryophyta</taxon>
        <taxon>Tracheophyta</taxon>
        <taxon>Spermatophyta</taxon>
        <taxon>Magnoliopsida</taxon>
        <taxon>eudicotyledons</taxon>
        <taxon>Gunneridae</taxon>
        <taxon>Pentapetalae</taxon>
        <taxon>asterids</taxon>
        <taxon>campanulids</taxon>
        <taxon>Asterales</taxon>
        <taxon>Asteraceae</taxon>
        <taxon>Cichorioideae</taxon>
        <taxon>Cichorieae</taxon>
        <taxon>Cichoriinae</taxon>
        <taxon>Cichorium</taxon>
    </lineage>
</organism>
<evidence type="ECO:0000313" key="2">
    <source>
        <dbReference type="Proteomes" id="UP001055811"/>
    </source>
</evidence>
<reference evidence="1 2" key="2">
    <citation type="journal article" date="2022" name="Mol. Ecol. Resour.">
        <title>The genomes of chicory, endive, great burdock and yacon provide insights into Asteraceae paleo-polyploidization history and plant inulin production.</title>
        <authorList>
            <person name="Fan W."/>
            <person name="Wang S."/>
            <person name="Wang H."/>
            <person name="Wang A."/>
            <person name="Jiang F."/>
            <person name="Liu H."/>
            <person name="Zhao H."/>
            <person name="Xu D."/>
            <person name="Zhang Y."/>
        </authorList>
    </citation>
    <scope>NUCLEOTIDE SEQUENCE [LARGE SCALE GENOMIC DNA]</scope>
    <source>
        <strain evidence="2">cv. Punajuju</strain>
        <tissue evidence="1">Leaves</tissue>
    </source>
</reference>